<name>A0A5K8A7U8_9BACT</name>
<dbReference type="GO" id="GO:0044550">
    <property type="term" value="P:secondary metabolite biosynthetic process"/>
    <property type="evidence" value="ECO:0007669"/>
    <property type="project" value="TreeGrafter"/>
</dbReference>
<feature type="domain" description="AMP-binding enzyme C-terminal" evidence="2">
    <location>
        <begin position="31"/>
        <end position="109"/>
    </location>
</feature>
<dbReference type="EMBL" id="AP021879">
    <property type="protein sequence ID" value="BBO88702.1"/>
    <property type="molecule type" value="Genomic_DNA"/>
</dbReference>
<evidence type="ECO:0000259" key="2">
    <source>
        <dbReference type="Pfam" id="PF13193"/>
    </source>
</evidence>
<dbReference type="Pfam" id="PF13193">
    <property type="entry name" value="AMP-binding_C"/>
    <property type="match status" value="1"/>
</dbReference>
<evidence type="ECO:0000313" key="3">
    <source>
        <dbReference type="EMBL" id="BBO88702.1"/>
    </source>
</evidence>
<dbReference type="InterPro" id="IPR045851">
    <property type="entry name" value="AMP-bd_C_sf"/>
</dbReference>
<dbReference type="InterPro" id="IPR025110">
    <property type="entry name" value="AMP-bd_C"/>
</dbReference>
<reference evidence="3 4" key="1">
    <citation type="submission" date="2019-11" db="EMBL/GenBank/DDBJ databases">
        <title>Comparative genomics of hydrocarbon-degrading Desulfosarcina strains.</title>
        <authorList>
            <person name="Watanabe M."/>
            <person name="Kojima H."/>
            <person name="Fukui M."/>
        </authorList>
    </citation>
    <scope>NUCLEOTIDE SEQUENCE [LARGE SCALE GENOMIC DNA]</scope>
    <source>
        <strain evidence="4">oXyS1</strain>
    </source>
</reference>
<dbReference type="PANTHER" id="PTHR43352:SF1">
    <property type="entry name" value="ANTHRANILATE--COA LIGASE"/>
    <property type="match status" value="1"/>
</dbReference>
<dbReference type="GO" id="GO:0016878">
    <property type="term" value="F:acid-thiol ligase activity"/>
    <property type="evidence" value="ECO:0007669"/>
    <property type="project" value="TreeGrafter"/>
</dbReference>
<accession>A0A5K8A7U8</accession>
<gene>
    <name evidence="3" type="ORF">DSCOOX_18820</name>
</gene>
<dbReference type="Gene3D" id="3.30.300.30">
    <property type="match status" value="1"/>
</dbReference>
<dbReference type="Proteomes" id="UP000422108">
    <property type="component" value="Chromosome"/>
</dbReference>
<keyword evidence="4" id="KW-1185">Reference proteome</keyword>
<dbReference type="AlphaFoldDB" id="A0A5K8A7U8"/>
<evidence type="ECO:0000313" key="4">
    <source>
        <dbReference type="Proteomes" id="UP000422108"/>
    </source>
</evidence>
<organism evidence="3 4">
    <name type="scientific">Desulfosarcina ovata subsp. ovata</name>
    <dbReference type="NCBI Taxonomy" id="2752305"/>
    <lineage>
        <taxon>Bacteria</taxon>
        <taxon>Pseudomonadati</taxon>
        <taxon>Thermodesulfobacteriota</taxon>
        <taxon>Desulfobacteria</taxon>
        <taxon>Desulfobacterales</taxon>
        <taxon>Desulfosarcinaceae</taxon>
        <taxon>Desulfosarcina</taxon>
    </lineage>
</organism>
<sequence>MGHIDEDGYFFYSARANDSMKVSGIWVSPLEVENALLSHPAVAECAVVAMQDAMDLIKPKAFIALRNGQEAGDDLADALKRHVKEKLAPYKYPRIIEFVDDLPKTSTGKIQRFKLREQTPAS</sequence>
<protein>
    <recommendedName>
        <fullName evidence="2">AMP-binding enzyme C-terminal domain-containing protein</fullName>
    </recommendedName>
</protein>
<dbReference type="PANTHER" id="PTHR43352">
    <property type="entry name" value="ACETYL-COA SYNTHETASE"/>
    <property type="match status" value="1"/>
</dbReference>
<proteinExistence type="predicted"/>
<keyword evidence="1" id="KW-0436">Ligase</keyword>
<dbReference type="SUPFAM" id="SSF56801">
    <property type="entry name" value="Acetyl-CoA synthetase-like"/>
    <property type="match status" value="1"/>
</dbReference>
<evidence type="ECO:0000256" key="1">
    <source>
        <dbReference type="ARBA" id="ARBA00022598"/>
    </source>
</evidence>